<sequence>MLQYIYQVTKNNDPGEEMEKLEYLIRDAHSQIIQMNWEKQVNEFVDKIHAWLNSDLADIFIAQAKSVNIGKKLSEILKFIEYDVESRLSILQGVYTSLRAGDNFNYSSTTIQCHQKSNVLKGLDRYCLTICSLIHDRVKIKKQILEIEYEKSIISRIRRRLHDARLRYPMIERQMLHKNLSMLTKALLALQHIITEIDKQLDLAYPVNRYIALFNELTHQFRQAHQKKDEYMIDEDDS</sequence>
<organism evidence="1 2">
    <name type="scientific">Setaria digitata</name>
    <dbReference type="NCBI Taxonomy" id="48799"/>
    <lineage>
        <taxon>Eukaryota</taxon>
        <taxon>Metazoa</taxon>
        <taxon>Ecdysozoa</taxon>
        <taxon>Nematoda</taxon>
        <taxon>Chromadorea</taxon>
        <taxon>Rhabditida</taxon>
        <taxon>Spirurina</taxon>
        <taxon>Spiruromorpha</taxon>
        <taxon>Filarioidea</taxon>
        <taxon>Setariidae</taxon>
        <taxon>Setaria</taxon>
    </lineage>
</organism>
<evidence type="ECO:0000313" key="2">
    <source>
        <dbReference type="WBParaSite" id="sdigi.contig1147.g10227.t1"/>
    </source>
</evidence>
<protein>
    <submittedName>
        <fullName evidence="2">DUF4371 domain-containing protein</fullName>
    </submittedName>
</protein>
<dbReference type="WBParaSite" id="sdigi.contig1147.g10227.t1">
    <property type="protein sequence ID" value="sdigi.contig1147.g10227.t1"/>
    <property type="gene ID" value="sdigi.contig1147.g10227"/>
</dbReference>
<dbReference type="Proteomes" id="UP000887581">
    <property type="component" value="Unplaced"/>
</dbReference>
<proteinExistence type="predicted"/>
<evidence type="ECO:0000313" key="1">
    <source>
        <dbReference type="Proteomes" id="UP000887581"/>
    </source>
</evidence>
<dbReference type="AlphaFoldDB" id="A0A915PJ89"/>
<name>A0A915PJ89_9BILA</name>
<accession>A0A915PJ89</accession>
<reference evidence="2" key="1">
    <citation type="submission" date="2022-11" db="UniProtKB">
        <authorList>
            <consortium name="WormBaseParasite"/>
        </authorList>
    </citation>
    <scope>IDENTIFICATION</scope>
</reference>
<keyword evidence="1" id="KW-1185">Reference proteome</keyword>